<dbReference type="Pfam" id="PF08240">
    <property type="entry name" value="ADH_N"/>
    <property type="match status" value="1"/>
</dbReference>
<dbReference type="GO" id="GO:0016616">
    <property type="term" value="F:oxidoreductase activity, acting on the CH-OH group of donors, NAD or NADP as acceptor"/>
    <property type="evidence" value="ECO:0007669"/>
    <property type="project" value="UniProtKB-ARBA"/>
</dbReference>
<dbReference type="InterPro" id="IPR050129">
    <property type="entry name" value="Zn_alcohol_dh"/>
</dbReference>
<evidence type="ECO:0000256" key="5">
    <source>
        <dbReference type="SAM" id="MobiDB-lite"/>
    </source>
</evidence>
<dbReference type="SMART" id="SM00829">
    <property type="entry name" value="PKS_ER"/>
    <property type="match status" value="1"/>
</dbReference>
<name>A0A916TTJ6_9SPHN</name>
<dbReference type="PANTHER" id="PTHR43401">
    <property type="entry name" value="L-THREONINE 3-DEHYDROGENASE"/>
    <property type="match status" value="1"/>
</dbReference>
<dbReference type="RefSeq" id="WP_188772032.1">
    <property type="nucleotide sequence ID" value="NZ_BMHK01000018.1"/>
</dbReference>
<feature type="compositionally biased region" description="Basic and acidic residues" evidence="5">
    <location>
        <begin position="353"/>
        <end position="363"/>
    </location>
</feature>
<reference evidence="7" key="2">
    <citation type="submission" date="2020-09" db="EMBL/GenBank/DDBJ databases">
        <authorList>
            <person name="Sun Q."/>
            <person name="Zhou Y."/>
        </authorList>
    </citation>
    <scope>NUCLEOTIDE SEQUENCE</scope>
    <source>
        <strain evidence="7">CGMCC 1.15095</strain>
    </source>
</reference>
<evidence type="ECO:0000256" key="4">
    <source>
        <dbReference type="RuleBase" id="RU361277"/>
    </source>
</evidence>
<dbReference type="Pfam" id="PF00107">
    <property type="entry name" value="ADH_zinc_N"/>
    <property type="match status" value="1"/>
</dbReference>
<keyword evidence="3" id="KW-0560">Oxidoreductase</keyword>
<dbReference type="EMBL" id="BMHK01000018">
    <property type="protein sequence ID" value="GGC06656.1"/>
    <property type="molecule type" value="Genomic_DNA"/>
</dbReference>
<comment type="similarity">
    <text evidence="4">Belongs to the zinc-containing alcohol dehydrogenase family.</text>
</comment>
<organism evidence="7 8">
    <name type="scientific">Novosphingobium endophyticum</name>
    <dbReference type="NCBI Taxonomy" id="1955250"/>
    <lineage>
        <taxon>Bacteria</taxon>
        <taxon>Pseudomonadati</taxon>
        <taxon>Pseudomonadota</taxon>
        <taxon>Alphaproteobacteria</taxon>
        <taxon>Sphingomonadales</taxon>
        <taxon>Sphingomonadaceae</taxon>
        <taxon>Novosphingobium</taxon>
    </lineage>
</organism>
<sequence>MLAANFIDPGIIDARTDATPGRPGAGEVLVAGKACGICGSDLHMFRHNTSRERLTRKTPEGYEVPGHEFAGTIAAIGPDVEGWQVGDRVVGVTGKGGGMAQFVTVPVNPFQLVRIPDGVSFEEAATTEPLADGLQMARKAAIAAGENVLVFGVGIIGLGVIQAIRARGLEPARIIAVDIHDRRLEAALAVGATDVINAREQDVVEAAAALCGREDDFRGQSAKIDVVIDCAGYIRHIPGSPPLQLALRMIANRNGRIVCFGGFEGEMPIDFSYVIRKEPVIIGSNGYAAEELAEALDLMAAGKVDRGSLISHRFPLEAVAEAFAAQRQPDSVKVMLQVPPHQAEAARSGHGGSRRETSGDDQRCAGPFPCSDRGGGRAARRGLGNAPWPAAGSRAGAPQRCPRFPARRHPGALHRIAQGRAACRLSAARHSRP</sequence>
<dbReference type="InterPro" id="IPR013149">
    <property type="entry name" value="ADH-like_C"/>
</dbReference>
<reference evidence="7" key="1">
    <citation type="journal article" date="2014" name="Int. J. Syst. Evol. Microbiol.">
        <title>Complete genome sequence of Corynebacterium casei LMG S-19264T (=DSM 44701T), isolated from a smear-ripened cheese.</title>
        <authorList>
            <consortium name="US DOE Joint Genome Institute (JGI-PGF)"/>
            <person name="Walter F."/>
            <person name="Albersmeier A."/>
            <person name="Kalinowski J."/>
            <person name="Ruckert C."/>
        </authorList>
    </citation>
    <scope>NUCLEOTIDE SEQUENCE</scope>
    <source>
        <strain evidence="7">CGMCC 1.15095</strain>
    </source>
</reference>
<dbReference type="PANTHER" id="PTHR43401:SF2">
    <property type="entry name" value="L-THREONINE 3-DEHYDROGENASE"/>
    <property type="match status" value="1"/>
</dbReference>
<dbReference type="InterPro" id="IPR020843">
    <property type="entry name" value="ER"/>
</dbReference>
<proteinExistence type="inferred from homology"/>
<protein>
    <recommendedName>
        <fullName evidence="6">Enoyl reductase (ER) domain-containing protein</fullName>
    </recommendedName>
</protein>
<dbReference type="InterPro" id="IPR013154">
    <property type="entry name" value="ADH-like_N"/>
</dbReference>
<feature type="domain" description="Enoyl reductase (ER)" evidence="6">
    <location>
        <begin position="10"/>
        <end position="336"/>
    </location>
</feature>
<gene>
    <name evidence="7" type="ORF">GCM10011494_26580</name>
</gene>
<keyword evidence="2 4" id="KW-0862">Zinc</keyword>
<dbReference type="InterPro" id="IPR002328">
    <property type="entry name" value="ADH_Zn_CS"/>
</dbReference>
<dbReference type="AlphaFoldDB" id="A0A916TTJ6"/>
<evidence type="ECO:0000256" key="3">
    <source>
        <dbReference type="ARBA" id="ARBA00023002"/>
    </source>
</evidence>
<dbReference type="GO" id="GO:0008270">
    <property type="term" value="F:zinc ion binding"/>
    <property type="evidence" value="ECO:0007669"/>
    <property type="project" value="InterPro"/>
</dbReference>
<evidence type="ECO:0000313" key="8">
    <source>
        <dbReference type="Proteomes" id="UP000608154"/>
    </source>
</evidence>
<keyword evidence="8" id="KW-1185">Reference proteome</keyword>
<dbReference type="SUPFAM" id="SSF50129">
    <property type="entry name" value="GroES-like"/>
    <property type="match status" value="1"/>
</dbReference>
<dbReference type="InterPro" id="IPR011032">
    <property type="entry name" value="GroES-like_sf"/>
</dbReference>
<dbReference type="Gene3D" id="3.90.180.10">
    <property type="entry name" value="Medium-chain alcohol dehydrogenases, catalytic domain"/>
    <property type="match status" value="2"/>
</dbReference>
<dbReference type="SUPFAM" id="SSF51735">
    <property type="entry name" value="NAD(P)-binding Rossmann-fold domains"/>
    <property type="match status" value="1"/>
</dbReference>
<evidence type="ECO:0000256" key="1">
    <source>
        <dbReference type="ARBA" id="ARBA00022723"/>
    </source>
</evidence>
<evidence type="ECO:0000256" key="2">
    <source>
        <dbReference type="ARBA" id="ARBA00022833"/>
    </source>
</evidence>
<dbReference type="Gene3D" id="3.40.50.720">
    <property type="entry name" value="NAD(P)-binding Rossmann-like Domain"/>
    <property type="match status" value="1"/>
</dbReference>
<evidence type="ECO:0000259" key="6">
    <source>
        <dbReference type="SMART" id="SM00829"/>
    </source>
</evidence>
<dbReference type="PROSITE" id="PS00059">
    <property type="entry name" value="ADH_ZINC"/>
    <property type="match status" value="1"/>
</dbReference>
<comment type="caution">
    <text evidence="7">The sequence shown here is derived from an EMBL/GenBank/DDBJ whole genome shotgun (WGS) entry which is preliminary data.</text>
</comment>
<accession>A0A916TTJ6</accession>
<keyword evidence="1 4" id="KW-0479">Metal-binding</keyword>
<dbReference type="InterPro" id="IPR036291">
    <property type="entry name" value="NAD(P)-bd_dom_sf"/>
</dbReference>
<evidence type="ECO:0000313" key="7">
    <source>
        <dbReference type="EMBL" id="GGC06656.1"/>
    </source>
</evidence>
<dbReference type="Proteomes" id="UP000608154">
    <property type="component" value="Unassembled WGS sequence"/>
</dbReference>
<comment type="cofactor">
    <cofactor evidence="4">
        <name>Zn(2+)</name>
        <dbReference type="ChEBI" id="CHEBI:29105"/>
    </cofactor>
</comment>
<feature type="region of interest" description="Disordered" evidence="5">
    <location>
        <begin position="340"/>
        <end position="407"/>
    </location>
</feature>